<dbReference type="InterPro" id="IPR004843">
    <property type="entry name" value="Calcineurin-like_PHP"/>
</dbReference>
<dbReference type="GO" id="GO:0008803">
    <property type="term" value="F:bis(5'-nucleosyl)-tetraphosphatase (symmetrical) activity"/>
    <property type="evidence" value="ECO:0007669"/>
    <property type="project" value="TreeGrafter"/>
</dbReference>
<dbReference type="InterPro" id="IPR029052">
    <property type="entry name" value="Metallo-depent_PP-like"/>
</dbReference>
<sequence length="245" mass="28831">MRQNRILAISDIHGCYDEFIELLDLVEYNSSEDQLILLGDYMDRGKNSREVIYYVKELVEVHHAIALKGNHDKMFCDWLDDPIGQKERYFRNGAQETITSFLGQVRLDDISDSTYKAWAKEIIESNEELISFMKELPLFYEINDIIFVHAGINPEHNDWKMTNEHEMVWIRDPFLQADLPFDQTFIHGHTPAINLHDKADIFYGNKKIGIDGACVYGHQLNCLEIKNDQYREYFVKSKESNWKDE</sequence>
<organism evidence="2 3">
    <name type="scientific">Heyndrickxia oleronia</name>
    <dbReference type="NCBI Taxonomy" id="38875"/>
    <lineage>
        <taxon>Bacteria</taxon>
        <taxon>Bacillati</taxon>
        <taxon>Bacillota</taxon>
        <taxon>Bacilli</taxon>
        <taxon>Bacillales</taxon>
        <taxon>Bacillaceae</taxon>
        <taxon>Heyndrickxia</taxon>
    </lineage>
</organism>
<protein>
    <recommendedName>
        <fullName evidence="1">Calcineurin-like phosphoesterase domain-containing protein</fullName>
    </recommendedName>
</protein>
<evidence type="ECO:0000313" key="2">
    <source>
        <dbReference type="EMBL" id="OOP66873.1"/>
    </source>
</evidence>
<feature type="domain" description="Calcineurin-like phosphoesterase" evidence="1">
    <location>
        <begin position="5"/>
        <end position="219"/>
    </location>
</feature>
<dbReference type="PANTHER" id="PTHR42850">
    <property type="entry name" value="METALLOPHOSPHOESTERASE"/>
    <property type="match status" value="1"/>
</dbReference>
<dbReference type="GO" id="GO:0110154">
    <property type="term" value="P:RNA decapping"/>
    <property type="evidence" value="ECO:0007669"/>
    <property type="project" value="TreeGrafter"/>
</dbReference>
<evidence type="ECO:0000313" key="3">
    <source>
        <dbReference type="Proteomes" id="UP000189761"/>
    </source>
</evidence>
<dbReference type="Proteomes" id="UP000189761">
    <property type="component" value="Unassembled WGS sequence"/>
</dbReference>
<evidence type="ECO:0000259" key="1">
    <source>
        <dbReference type="Pfam" id="PF00149"/>
    </source>
</evidence>
<name>A0A8E2I6B0_9BACI</name>
<gene>
    <name evidence="2" type="ORF">BWZ43_18645</name>
</gene>
<accession>A0A8E2I6B0</accession>
<proteinExistence type="predicted"/>
<keyword evidence="3" id="KW-1185">Reference proteome</keyword>
<dbReference type="SUPFAM" id="SSF56300">
    <property type="entry name" value="Metallo-dependent phosphatases"/>
    <property type="match status" value="1"/>
</dbReference>
<dbReference type="GO" id="GO:0016791">
    <property type="term" value="F:phosphatase activity"/>
    <property type="evidence" value="ECO:0007669"/>
    <property type="project" value="TreeGrafter"/>
</dbReference>
<dbReference type="RefSeq" id="WP_078110920.1">
    <property type="nucleotide sequence ID" value="NZ_CP065424.1"/>
</dbReference>
<dbReference type="GO" id="GO:0005737">
    <property type="term" value="C:cytoplasm"/>
    <property type="evidence" value="ECO:0007669"/>
    <property type="project" value="TreeGrafter"/>
</dbReference>
<comment type="caution">
    <text evidence="2">The sequence shown here is derived from an EMBL/GenBank/DDBJ whole genome shotgun (WGS) entry which is preliminary data.</text>
</comment>
<dbReference type="Pfam" id="PF00149">
    <property type="entry name" value="Metallophos"/>
    <property type="match status" value="1"/>
</dbReference>
<dbReference type="InterPro" id="IPR050126">
    <property type="entry name" value="Ap4A_hydrolase"/>
</dbReference>
<dbReference type="CDD" id="cd00144">
    <property type="entry name" value="MPP_PPP_family"/>
    <property type="match status" value="1"/>
</dbReference>
<dbReference type="PANTHER" id="PTHR42850:SF4">
    <property type="entry name" value="ZINC-DEPENDENT ENDOPOLYPHOSPHATASE"/>
    <property type="match status" value="1"/>
</dbReference>
<dbReference type="Gene3D" id="3.60.21.10">
    <property type="match status" value="1"/>
</dbReference>
<reference evidence="2 3" key="1">
    <citation type="submission" date="2017-01" db="EMBL/GenBank/DDBJ databases">
        <title>Draft genome sequence of Bacillus oleronius.</title>
        <authorList>
            <person name="Allam M."/>
        </authorList>
    </citation>
    <scope>NUCLEOTIDE SEQUENCE [LARGE SCALE GENOMIC DNA]</scope>
    <source>
        <strain evidence="2 3">DSM 9356</strain>
    </source>
</reference>
<dbReference type="EMBL" id="MTLA01000253">
    <property type="protein sequence ID" value="OOP66873.1"/>
    <property type="molecule type" value="Genomic_DNA"/>
</dbReference>
<dbReference type="AlphaFoldDB" id="A0A8E2I6B0"/>